<sequence>MEGLPATIVQSCLQHSSSDAASPSVLPQASPSGCVTIRPQRLKIKPFWSNDLLCRGEEVY</sequence>
<organism evidence="1 2">
    <name type="scientific">Dryococelus australis</name>
    <dbReference type="NCBI Taxonomy" id="614101"/>
    <lineage>
        <taxon>Eukaryota</taxon>
        <taxon>Metazoa</taxon>
        <taxon>Ecdysozoa</taxon>
        <taxon>Arthropoda</taxon>
        <taxon>Hexapoda</taxon>
        <taxon>Insecta</taxon>
        <taxon>Pterygota</taxon>
        <taxon>Neoptera</taxon>
        <taxon>Polyneoptera</taxon>
        <taxon>Phasmatodea</taxon>
        <taxon>Verophasmatodea</taxon>
        <taxon>Anareolatae</taxon>
        <taxon>Phasmatidae</taxon>
        <taxon>Eurycanthinae</taxon>
        <taxon>Dryococelus</taxon>
    </lineage>
</organism>
<comment type="caution">
    <text evidence="1">The sequence shown here is derived from an EMBL/GenBank/DDBJ whole genome shotgun (WGS) entry which is preliminary data.</text>
</comment>
<gene>
    <name evidence="1" type="ORF">PR048_001110</name>
</gene>
<name>A0ABQ9IGH7_9NEOP</name>
<dbReference type="EMBL" id="JARBHB010000001">
    <property type="protein sequence ID" value="KAJ8895772.1"/>
    <property type="molecule type" value="Genomic_DNA"/>
</dbReference>
<evidence type="ECO:0000313" key="1">
    <source>
        <dbReference type="EMBL" id="KAJ8895772.1"/>
    </source>
</evidence>
<dbReference type="Proteomes" id="UP001159363">
    <property type="component" value="Chromosome 1"/>
</dbReference>
<proteinExistence type="predicted"/>
<evidence type="ECO:0000313" key="2">
    <source>
        <dbReference type="Proteomes" id="UP001159363"/>
    </source>
</evidence>
<feature type="non-terminal residue" evidence="1">
    <location>
        <position position="60"/>
    </location>
</feature>
<protein>
    <submittedName>
        <fullName evidence="1">Uncharacterized protein</fullName>
    </submittedName>
</protein>
<accession>A0ABQ9IGH7</accession>
<keyword evidence="2" id="KW-1185">Reference proteome</keyword>
<reference evidence="1 2" key="1">
    <citation type="submission" date="2023-02" db="EMBL/GenBank/DDBJ databases">
        <title>LHISI_Scaffold_Assembly.</title>
        <authorList>
            <person name="Stuart O.P."/>
            <person name="Cleave R."/>
            <person name="Magrath M.J.L."/>
            <person name="Mikheyev A.S."/>
        </authorList>
    </citation>
    <scope>NUCLEOTIDE SEQUENCE [LARGE SCALE GENOMIC DNA]</scope>
    <source>
        <strain evidence="1">Daus_M_001</strain>
        <tissue evidence="1">Leg muscle</tissue>
    </source>
</reference>